<dbReference type="Pfam" id="PF00010">
    <property type="entry name" value="HLH"/>
    <property type="match status" value="1"/>
</dbReference>
<dbReference type="GO" id="GO:0005634">
    <property type="term" value="C:nucleus"/>
    <property type="evidence" value="ECO:0007669"/>
    <property type="project" value="UniProtKB-SubCell"/>
</dbReference>
<dbReference type="AlphaFoldDB" id="A0A3Q0KDG3"/>
<dbReference type="CDD" id="cd11410">
    <property type="entry name" value="bHLH_O_HES"/>
    <property type="match status" value="1"/>
</dbReference>
<evidence type="ECO:0000256" key="5">
    <source>
        <dbReference type="SAM" id="MobiDB-lite"/>
    </source>
</evidence>
<evidence type="ECO:0000256" key="3">
    <source>
        <dbReference type="ARBA" id="ARBA00023163"/>
    </source>
</evidence>
<dbReference type="Proteomes" id="UP000008854">
    <property type="component" value="Unassembled WGS sequence"/>
</dbReference>
<feature type="compositionally biased region" description="Low complexity" evidence="5">
    <location>
        <begin position="88"/>
        <end position="101"/>
    </location>
</feature>
<dbReference type="InterPro" id="IPR011598">
    <property type="entry name" value="bHLH_dom"/>
</dbReference>
<dbReference type="PANTHER" id="PTHR10985">
    <property type="entry name" value="BASIC HELIX-LOOP-HELIX TRANSCRIPTION FACTOR, HES-RELATED"/>
    <property type="match status" value="1"/>
</dbReference>
<dbReference type="WBParaSite" id="Smp_024860.1">
    <property type="protein sequence ID" value="Smp_024860.1"/>
    <property type="gene ID" value="Smp_024860"/>
</dbReference>
<evidence type="ECO:0000313" key="8">
    <source>
        <dbReference type="WBParaSite" id="Smp_024860.1"/>
    </source>
</evidence>
<accession>A0A3Q0KDG3</accession>
<organism evidence="7 8">
    <name type="scientific">Schistosoma mansoni</name>
    <name type="common">Blood fluke</name>
    <dbReference type="NCBI Taxonomy" id="6183"/>
    <lineage>
        <taxon>Eukaryota</taxon>
        <taxon>Metazoa</taxon>
        <taxon>Spiralia</taxon>
        <taxon>Lophotrochozoa</taxon>
        <taxon>Platyhelminthes</taxon>
        <taxon>Trematoda</taxon>
        <taxon>Digenea</taxon>
        <taxon>Strigeidida</taxon>
        <taxon>Schistosomatoidea</taxon>
        <taxon>Schistosomatidae</taxon>
        <taxon>Schistosoma</taxon>
    </lineage>
</organism>
<dbReference type="InterPro" id="IPR018247">
    <property type="entry name" value="EF_Hand_1_Ca_BS"/>
</dbReference>
<evidence type="ECO:0000313" key="7">
    <source>
        <dbReference type="Proteomes" id="UP000008854"/>
    </source>
</evidence>
<evidence type="ECO:0000256" key="2">
    <source>
        <dbReference type="ARBA" id="ARBA00023015"/>
    </source>
</evidence>
<keyword evidence="2" id="KW-0805">Transcription regulation</keyword>
<dbReference type="SMART" id="SM00353">
    <property type="entry name" value="HLH"/>
    <property type="match status" value="1"/>
</dbReference>
<sequence length="487" mass="56433">MSHINYSSNTSESDLNEISFSLIDSNEEQEISYEEVEELKNDMIFEKERRELLKNTRTVVTTSGSLCSLPFSTPMAITSSPPPPPPMSSLSPQKQLPLTSSHLTSNSETNRKCLATTKHDRRMAKQMTERKRRDRINALLDNLRTLILKLLHKNPRHHRKLEKADILELVVSFLKKELNQNRFKTTSSYSQQQNQNNCRSIYSLQNLNFPSGIESSSASIVYPDNRNNNYYPHPLLTSIPQSNPQATTNYYIMKNNDNGSSNINNYPIYDHTEQNTKSVYPTISYQSSYKHQHQSLPSPHYSQLLSYQPIVFTSTDDMNKENQLITGAENLKNNMNTPITKDLHYYPTCNYDDYTFEKDAVRQPLNILNKANNFIGQNICYQSDPKLINQTCHHHQRQQIQPTTHLKMYPDILNSHLNYKLLTVKDEDYSKSYPYNNYDGGSQSFRSVIIHEKNNTIDNSSSVFTYGNERICSKESTSFERLWRPYV</sequence>
<reference evidence="8" key="2">
    <citation type="submission" date="2018-12" db="UniProtKB">
        <authorList>
            <consortium name="WormBaseParasite"/>
        </authorList>
    </citation>
    <scope>IDENTIFICATION</scope>
    <source>
        <strain evidence="8">Puerto Rican</strain>
    </source>
</reference>
<dbReference type="Gene3D" id="4.10.280.10">
    <property type="entry name" value="Helix-loop-helix DNA-binding domain"/>
    <property type="match status" value="1"/>
</dbReference>
<feature type="region of interest" description="Disordered" evidence="5">
    <location>
        <begin position="75"/>
        <end position="110"/>
    </location>
</feature>
<keyword evidence="4" id="KW-0539">Nucleus</keyword>
<protein>
    <submittedName>
        <fullName evidence="8">Basic helix-loop-helix transcription factor,hes-related</fullName>
    </submittedName>
</protein>
<proteinExistence type="predicted"/>
<dbReference type="InterPro" id="IPR036638">
    <property type="entry name" value="HLH_DNA-bd_sf"/>
</dbReference>
<dbReference type="PROSITE" id="PS50888">
    <property type="entry name" value="BHLH"/>
    <property type="match status" value="1"/>
</dbReference>
<dbReference type="InterPro" id="IPR050370">
    <property type="entry name" value="HES_HEY"/>
</dbReference>
<evidence type="ECO:0000256" key="4">
    <source>
        <dbReference type="ARBA" id="ARBA00023242"/>
    </source>
</evidence>
<feature type="domain" description="BHLH" evidence="6">
    <location>
        <begin position="120"/>
        <end position="177"/>
    </location>
</feature>
<evidence type="ECO:0000256" key="1">
    <source>
        <dbReference type="ARBA" id="ARBA00004123"/>
    </source>
</evidence>
<reference evidence="7" key="1">
    <citation type="journal article" date="2012" name="PLoS Negl. Trop. Dis.">
        <title>A systematically improved high quality genome and transcriptome of the human blood fluke Schistosoma mansoni.</title>
        <authorList>
            <person name="Protasio A.V."/>
            <person name="Tsai I.J."/>
            <person name="Babbage A."/>
            <person name="Nichol S."/>
            <person name="Hunt M."/>
            <person name="Aslett M.A."/>
            <person name="De Silva N."/>
            <person name="Velarde G.S."/>
            <person name="Anderson T.J."/>
            <person name="Clark R.C."/>
            <person name="Davidson C."/>
            <person name="Dillon G.P."/>
            <person name="Holroyd N.E."/>
            <person name="LoVerde P.T."/>
            <person name="Lloyd C."/>
            <person name="McQuillan J."/>
            <person name="Oliveira G."/>
            <person name="Otto T.D."/>
            <person name="Parker-Manuel S.J."/>
            <person name="Quail M.A."/>
            <person name="Wilson R.A."/>
            <person name="Zerlotini A."/>
            <person name="Dunne D.W."/>
            <person name="Berriman M."/>
        </authorList>
    </citation>
    <scope>NUCLEOTIDE SEQUENCE [LARGE SCALE GENOMIC DNA]</scope>
    <source>
        <strain evidence="7">Puerto Rican</strain>
    </source>
</reference>
<dbReference type="STRING" id="6183.A0A3Q0KDG3"/>
<name>A0A3Q0KDG3_SCHMA</name>
<dbReference type="PROSITE" id="PS00018">
    <property type="entry name" value="EF_HAND_1"/>
    <property type="match status" value="1"/>
</dbReference>
<keyword evidence="7" id="KW-1185">Reference proteome</keyword>
<dbReference type="InParanoid" id="A0A3Q0KDG3"/>
<dbReference type="SUPFAM" id="SSF47459">
    <property type="entry name" value="HLH, helix-loop-helix DNA-binding domain"/>
    <property type="match status" value="1"/>
</dbReference>
<comment type="subcellular location">
    <subcellularLocation>
        <location evidence="1">Nucleus</location>
    </subcellularLocation>
</comment>
<keyword evidence="3" id="KW-0804">Transcription</keyword>
<dbReference type="GO" id="GO:0046983">
    <property type="term" value="F:protein dimerization activity"/>
    <property type="evidence" value="ECO:0007669"/>
    <property type="project" value="InterPro"/>
</dbReference>
<evidence type="ECO:0000259" key="6">
    <source>
        <dbReference type="PROSITE" id="PS50888"/>
    </source>
</evidence>